<evidence type="ECO:0000259" key="11">
    <source>
        <dbReference type="Pfam" id="PF07715"/>
    </source>
</evidence>
<evidence type="ECO:0000256" key="8">
    <source>
        <dbReference type="PROSITE-ProRule" id="PRU01360"/>
    </source>
</evidence>
<evidence type="ECO:0000256" key="5">
    <source>
        <dbReference type="ARBA" id="ARBA00023077"/>
    </source>
</evidence>
<dbReference type="InterPro" id="IPR000531">
    <property type="entry name" value="Beta-barrel_TonB"/>
</dbReference>
<feature type="domain" description="TonB-dependent receptor-like beta-barrel" evidence="10">
    <location>
        <begin position="448"/>
        <end position="961"/>
    </location>
</feature>
<dbReference type="Gene3D" id="2.60.40.1120">
    <property type="entry name" value="Carboxypeptidase-like, regulatory domain"/>
    <property type="match status" value="1"/>
</dbReference>
<protein>
    <submittedName>
        <fullName evidence="12">TonB-dependent receptor</fullName>
    </submittedName>
</protein>
<evidence type="ECO:0000259" key="10">
    <source>
        <dbReference type="Pfam" id="PF00593"/>
    </source>
</evidence>
<dbReference type="InterPro" id="IPR036942">
    <property type="entry name" value="Beta-barrel_TonB_sf"/>
</dbReference>
<dbReference type="NCBIfam" id="TIGR04056">
    <property type="entry name" value="OMP_RagA_SusC"/>
    <property type="match status" value="1"/>
</dbReference>
<dbReference type="Pfam" id="PF07715">
    <property type="entry name" value="Plug"/>
    <property type="match status" value="1"/>
</dbReference>
<evidence type="ECO:0000256" key="6">
    <source>
        <dbReference type="ARBA" id="ARBA00023136"/>
    </source>
</evidence>
<comment type="subcellular location">
    <subcellularLocation>
        <location evidence="1 8">Cell outer membrane</location>
        <topology evidence="1 8">Multi-pass membrane protein</topology>
    </subcellularLocation>
</comment>
<dbReference type="Pfam" id="PF13715">
    <property type="entry name" value="CarbopepD_reg_2"/>
    <property type="match status" value="1"/>
</dbReference>
<dbReference type="Gene3D" id="2.40.170.20">
    <property type="entry name" value="TonB-dependent receptor, beta-barrel domain"/>
    <property type="match status" value="1"/>
</dbReference>
<evidence type="ECO:0000256" key="7">
    <source>
        <dbReference type="ARBA" id="ARBA00023237"/>
    </source>
</evidence>
<dbReference type="Pfam" id="PF00593">
    <property type="entry name" value="TonB_dep_Rec_b-barrel"/>
    <property type="match status" value="1"/>
</dbReference>
<reference evidence="12" key="1">
    <citation type="submission" date="2022-03" db="EMBL/GenBank/DDBJ databases">
        <title>De novo assembled genomes of Belliella spp. (Cyclobacteriaceae) strains.</title>
        <authorList>
            <person name="Szabo A."/>
            <person name="Korponai K."/>
            <person name="Felfoldi T."/>
        </authorList>
    </citation>
    <scope>NUCLEOTIDE SEQUENCE</scope>
    <source>
        <strain evidence="12">DSM 107340</strain>
    </source>
</reference>
<dbReference type="Gene3D" id="2.170.130.10">
    <property type="entry name" value="TonB-dependent receptor, plug domain"/>
    <property type="match status" value="1"/>
</dbReference>
<dbReference type="Proteomes" id="UP001165488">
    <property type="component" value="Unassembled WGS sequence"/>
</dbReference>
<dbReference type="RefSeq" id="WP_241274733.1">
    <property type="nucleotide sequence ID" value="NZ_JAKZGS010000006.1"/>
</dbReference>
<proteinExistence type="inferred from homology"/>
<organism evidence="12 13">
    <name type="scientific">Belliella calami</name>
    <dbReference type="NCBI Taxonomy" id="2923436"/>
    <lineage>
        <taxon>Bacteria</taxon>
        <taxon>Pseudomonadati</taxon>
        <taxon>Bacteroidota</taxon>
        <taxon>Cytophagia</taxon>
        <taxon>Cytophagales</taxon>
        <taxon>Cyclobacteriaceae</taxon>
        <taxon>Belliella</taxon>
    </lineage>
</organism>
<name>A0ABS9UNV6_9BACT</name>
<evidence type="ECO:0000313" key="12">
    <source>
        <dbReference type="EMBL" id="MCH7398218.1"/>
    </source>
</evidence>
<keyword evidence="3 8" id="KW-1134">Transmembrane beta strand</keyword>
<dbReference type="InterPro" id="IPR012910">
    <property type="entry name" value="Plug_dom"/>
</dbReference>
<comment type="caution">
    <text evidence="12">The sequence shown here is derived from an EMBL/GenBank/DDBJ whole genome shotgun (WGS) entry which is preliminary data.</text>
</comment>
<gene>
    <name evidence="12" type="ORF">MM236_09470</name>
</gene>
<keyword evidence="5 9" id="KW-0798">TonB box</keyword>
<keyword evidence="7 8" id="KW-0998">Cell outer membrane</keyword>
<evidence type="ECO:0000256" key="2">
    <source>
        <dbReference type="ARBA" id="ARBA00022448"/>
    </source>
</evidence>
<evidence type="ECO:0000256" key="1">
    <source>
        <dbReference type="ARBA" id="ARBA00004571"/>
    </source>
</evidence>
<dbReference type="InterPro" id="IPR039426">
    <property type="entry name" value="TonB-dep_rcpt-like"/>
</dbReference>
<keyword evidence="2 8" id="KW-0813">Transport</keyword>
<keyword evidence="12" id="KW-0675">Receptor</keyword>
<dbReference type="NCBIfam" id="TIGR04057">
    <property type="entry name" value="SusC_RagA_signa"/>
    <property type="match status" value="1"/>
</dbReference>
<evidence type="ECO:0000313" key="13">
    <source>
        <dbReference type="Proteomes" id="UP001165488"/>
    </source>
</evidence>
<accession>A0ABS9UNV6</accession>
<dbReference type="InterPro" id="IPR008969">
    <property type="entry name" value="CarboxyPept-like_regulatory"/>
</dbReference>
<dbReference type="EMBL" id="JAKZGS010000006">
    <property type="protein sequence ID" value="MCH7398218.1"/>
    <property type="molecule type" value="Genomic_DNA"/>
</dbReference>
<comment type="similarity">
    <text evidence="8 9">Belongs to the TonB-dependent receptor family.</text>
</comment>
<dbReference type="InterPro" id="IPR023996">
    <property type="entry name" value="TonB-dep_OMP_SusC/RagA"/>
</dbReference>
<evidence type="ECO:0000256" key="3">
    <source>
        <dbReference type="ARBA" id="ARBA00022452"/>
    </source>
</evidence>
<dbReference type="PROSITE" id="PS52016">
    <property type="entry name" value="TONB_DEPENDENT_REC_3"/>
    <property type="match status" value="1"/>
</dbReference>
<dbReference type="SUPFAM" id="SSF56935">
    <property type="entry name" value="Porins"/>
    <property type="match status" value="1"/>
</dbReference>
<keyword evidence="4 8" id="KW-0812">Transmembrane</keyword>
<keyword evidence="13" id="KW-1185">Reference proteome</keyword>
<evidence type="ECO:0000256" key="4">
    <source>
        <dbReference type="ARBA" id="ARBA00022692"/>
    </source>
</evidence>
<dbReference type="InterPro" id="IPR037066">
    <property type="entry name" value="Plug_dom_sf"/>
</dbReference>
<feature type="domain" description="TonB-dependent receptor plug" evidence="11">
    <location>
        <begin position="128"/>
        <end position="235"/>
    </location>
</feature>
<dbReference type="InterPro" id="IPR023997">
    <property type="entry name" value="TonB-dep_OMP_SusC/RagA_CS"/>
</dbReference>
<keyword evidence="6 8" id="KW-0472">Membrane</keyword>
<dbReference type="SUPFAM" id="SSF49464">
    <property type="entry name" value="Carboxypeptidase regulatory domain-like"/>
    <property type="match status" value="1"/>
</dbReference>
<evidence type="ECO:0000256" key="9">
    <source>
        <dbReference type="RuleBase" id="RU003357"/>
    </source>
</evidence>
<sequence>MSKFNLKKTSVNLLLAIFILFSYSKNVAAFIIAEEPKEVSGTVSTSDGVVAPGITVVLKNTNLGTITDLDGRFSIEIPDENSVLRFSSVGYKTQEIVVGNRTIINVVMEEDLVGLDEVLVVGYGTTKRSDLTGSVSRVSPEEVNAFPTSNVLQALSGRSAGVQIIQNNGAPGGTINVRIRGTNSIQGGNDPLYVIDGFPFSGNPTNLNNADIASIEVLKDASATAIYGSRGANGVVLITTKKGRAGQSTVEFESNYGVQSLRNKLDLMNGSEYATLQNLQAENDGQAPYFTPEQIQGFGQGFDWQDLIFQSAPIRTTSLNFTGGNDKTTYAIGGSHLGQEGIIRGSDYNRYSLKFNISHTVNSKMKLEMSNILTRLKTDRRDSGGGTRGSSMIGAAISAAPISRPFNEDGSYTVLANEYPFMAPDIINPLNFINEQTNTVRANVILSNAAFVYNPIPELTIRISGGIENRDDRTDNYQTRNFFNSPGVASVSTSQFTSLLSENTINYNKTFADRHQLDALIGFTYQDFTTTFLAANGVGFLSDSFGSSNLGAAETPGIPSSGYAKSVLLSYLGRVNYSFDNKLLLTASFRADGSSRYSPGNKWGFFPSGAIAWRISEEGFLRDNSALSDLKLRASWGRTGNQAISPYATLNRLFPGNTIFGNELFTTLSPSTTLPGNLKWETTEQINFGIDFGLFNNRVFLTADYYIKNTTDLLNTVTLPSSSGFTTTIQNVGEVQNKGLELGVDAAVFNRAFKWNVNGNITFNRNKVIALNNGESILGSFVNVLVVADNISILQEGRPIGQFWGFQEDGYNEQGRIQFRDLDGDGVITENDKTFIGDPNPDFFYGLNSNMSFKNFDLNIFFQGAFGNDIFNISAIPSTMDYGQGLNMPREVLLDNWSPQNPNAKFPIISRTNSVRISDRFVEDGSYLRLRNIQLAYNFPIQNWGWRAVSQAQLYVSGQNLLTFTKYSWWDPEVNSRGADTQAGIDHYSYPVPKVLTVGVKLGF</sequence>